<organism evidence="1 2">
    <name type="scientific">Jatrophihabitans cynanchi</name>
    <dbReference type="NCBI Taxonomy" id="2944128"/>
    <lineage>
        <taxon>Bacteria</taxon>
        <taxon>Bacillati</taxon>
        <taxon>Actinomycetota</taxon>
        <taxon>Actinomycetes</taxon>
        <taxon>Jatrophihabitantales</taxon>
        <taxon>Jatrophihabitantaceae</taxon>
        <taxon>Jatrophihabitans</taxon>
    </lineage>
</organism>
<reference evidence="1" key="1">
    <citation type="submission" date="2022-05" db="EMBL/GenBank/DDBJ databases">
        <title>Jatrophihabitans sp. SB3-54 whole genome sequence.</title>
        <authorList>
            <person name="Suh M.K."/>
            <person name="Eom M.K."/>
            <person name="Kim J.S."/>
            <person name="Kim H.S."/>
            <person name="Do H.E."/>
            <person name="Shin Y.K."/>
            <person name="Lee J.-S."/>
        </authorList>
    </citation>
    <scope>NUCLEOTIDE SEQUENCE</scope>
    <source>
        <strain evidence="1">SB3-54</strain>
    </source>
</reference>
<proteinExistence type="predicted"/>
<accession>A0ABY7K0Y6</accession>
<gene>
    <name evidence="1" type="ORF">M6B22_01925</name>
</gene>
<dbReference type="Proteomes" id="UP001164693">
    <property type="component" value="Chromosome"/>
</dbReference>
<evidence type="ECO:0000313" key="2">
    <source>
        <dbReference type="Proteomes" id="UP001164693"/>
    </source>
</evidence>
<protein>
    <submittedName>
        <fullName evidence="1">DUF3618 domain-containing protein</fullName>
    </submittedName>
</protein>
<dbReference type="RefSeq" id="WP_269444082.1">
    <property type="nucleotide sequence ID" value="NZ_CP097463.1"/>
</dbReference>
<evidence type="ECO:0000313" key="1">
    <source>
        <dbReference type="EMBL" id="WAX57538.1"/>
    </source>
</evidence>
<dbReference type="Pfam" id="PF12277">
    <property type="entry name" value="DUF3618"/>
    <property type="match status" value="1"/>
</dbReference>
<name>A0ABY7K0Y6_9ACTN</name>
<sequence>MADRTADQIQRDIERARASLAVAVDQITYRTNPKRLVENAKKSLAEKAQTPQGKAVIGGVGAFVVVMIVRKLRKH</sequence>
<dbReference type="EMBL" id="CP097463">
    <property type="protein sequence ID" value="WAX57538.1"/>
    <property type="molecule type" value="Genomic_DNA"/>
</dbReference>
<dbReference type="InterPro" id="IPR022062">
    <property type="entry name" value="DUF3618"/>
</dbReference>
<keyword evidence="2" id="KW-1185">Reference proteome</keyword>